<keyword evidence="4 9" id="KW-0812">Transmembrane</keyword>
<keyword evidence="5 9" id="KW-1133">Transmembrane helix</keyword>
<evidence type="ECO:0000256" key="7">
    <source>
        <dbReference type="ARBA" id="ARBA00023136"/>
    </source>
</evidence>
<dbReference type="Proteomes" id="UP000050783">
    <property type="component" value="Unassembled WGS sequence"/>
</dbReference>
<keyword evidence="6" id="KW-0406">Ion transport</keyword>
<keyword evidence="7 9" id="KW-0472">Membrane</keyword>
<comment type="subcellular location">
    <subcellularLocation>
        <location evidence="1">Cell membrane</location>
        <topology evidence="1">Multi-pass membrane protein</topology>
    </subcellularLocation>
</comment>
<dbReference type="OrthoDB" id="445589at2"/>
<feature type="transmembrane region" description="Helical" evidence="9">
    <location>
        <begin position="232"/>
        <end position="251"/>
    </location>
</feature>
<dbReference type="STRING" id="81569.RUM4293_02796"/>
<feature type="transmembrane region" description="Helical" evidence="9">
    <location>
        <begin position="45"/>
        <end position="62"/>
    </location>
</feature>
<evidence type="ECO:0000256" key="4">
    <source>
        <dbReference type="ARBA" id="ARBA00022692"/>
    </source>
</evidence>
<evidence type="ECO:0000256" key="8">
    <source>
        <dbReference type="ARBA" id="ARBA00034708"/>
    </source>
</evidence>
<dbReference type="PANTHER" id="PTHR33281">
    <property type="entry name" value="UPF0187 PROTEIN YNEE"/>
    <property type="match status" value="1"/>
</dbReference>
<gene>
    <name evidence="10" type="ORF">RUA4292_02241</name>
</gene>
<feature type="transmembrane region" description="Helical" evidence="9">
    <location>
        <begin position="263"/>
        <end position="288"/>
    </location>
</feature>
<name>A0A0P1EZU5_9RHOB</name>
<evidence type="ECO:0000313" key="11">
    <source>
        <dbReference type="Proteomes" id="UP000050783"/>
    </source>
</evidence>
<dbReference type="EMBL" id="CYPU01000039">
    <property type="protein sequence ID" value="CUH48064.1"/>
    <property type="molecule type" value="Genomic_DNA"/>
</dbReference>
<dbReference type="GO" id="GO:0005254">
    <property type="term" value="F:chloride channel activity"/>
    <property type="evidence" value="ECO:0007669"/>
    <property type="project" value="InterPro"/>
</dbReference>
<dbReference type="PANTHER" id="PTHR33281:SF19">
    <property type="entry name" value="VOLTAGE-DEPENDENT ANION CHANNEL-FORMING PROTEIN YNEE"/>
    <property type="match status" value="1"/>
</dbReference>
<keyword evidence="2" id="KW-0813">Transport</keyword>
<keyword evidence="3" id="KW-1003">Cell membrane</keyword>
<organism evidence="10 11">
    <name type="scientific">Ruegeria atlantica</name>
    <dbReference type="NCBI Taxonomy" id="81569"/>
    <lineage>
        <taxon>Bacteria</taxon>
        <taxon>Pseudomonadati</taxon>
        <taxon>Pseudomonadota</taxon>
        <taxon>Alphaproteobacteria</taxon>
        <taxon>Rhodobacterales</taxon>
        <taxon>Roseobacteraceae</taxon>
        <taxon>Ruegeria</taxon>
    </lineage>
</organism>
<reference evidence="10 11" key="1">
    <citation type="submission" date="2015-09" db="EMBL/GenBank/DDBJ databases">
        <authorList>
            <consortium name="Swine Surveillance"/>
        </authorList>
    </citation>
    <scope>NUCLEOTIDE SEQUENCE [LARGE SCALE GENOMIC DNA]</scope>
    <source>
        <strain evidence="10 11">CECT 4292</strain>
    </source>
</reference>
<evidence type="ECO:0000313" key="10">
    <source>
        <dbReference type="EMBL" id="CUH48064.1"/>
    </source>
</evidence>
<dbReference type="RefSeq" id="WP_058277639.1">
    <property type="nucleotide sequence ID" value="NZ_CYPU01000039.1"/>
</dbReference>
<dbReference type="GO" id="GO:0005886">
    <property type="term" value="C:plasma membrane"/>
    <property type="evidence" value="ECO:0007669"/>
    <property type="project" value="UniProtKB-SubCell"/>
</dbReference>
<evidence type="ECO:0000256" key="9">
    <source>
        <dbReference type="SAM" id="Phobius"/>
    </source>
</evidence>
<protein>
    <submittedName>
        <fullName evidence="10">Putative membrane protein</fullName>
    </submittedName>
</protein>
<evidence type="ECO:0000256" key="2">
    <source>
        <dbReference type="ARBA" id="ARBA00022448"/>
    </source>
</evidence>
<proteinExistence type="inferred from homology"/>
<dbReference type="GeneID" id="55493450"/>
<evidence type="ECO:0000256" key="3">
    <source>
        <dbReference type="ARBA" id="ARBA00022475"/>
    </source>
</evidence>
<evidence type="ECO:0000256" key="1">
    <source>
        <dbReference type="ARBA" id="ARBA00004651"/>
    </source>
</evidence>
<evidence type="ECO:0000256" key="5">
    <source>
        <dbReference type="ARBA" id="ARBA00022989"/>
    </source>
</evidence>
<dbReference type="AlphaFoldDB" id="A0A0P1EZU5"/>
<evidence type="ECO:0000256" key="6">
    <source>
        <dbReference type="ARBA" id="ARBA00023065"/>
    </source>
</evidence>
<sequence length="394" mass="44372">MILHDGITVRQMVKGSFGFICIVLTWTLLVVLADELTTIELISNPSPPVTMLGLAVAFFLGFKNTSAFARWSEARSIWGEIVNASRDWGNTISNLVLPDGTPIDPALRDELIERHIAWLNMLAFQLRQPSPTGRSRRPWMFGHKPISDRTELHQKPECWRERQLESDLPRLEGKSNRAAYLLFLQGEKLAELARSRGIDPYWHVALMDRLARFTTTQGRCERIKNTPFPRQVAEVGRVFSWIFIFMLPLAFNDERSIIPETDISVLQLVIFDWLTFAPVGALVCWIFFVTERVSASMEDPFEGDVTDVPISALCRSIEIDLRQMTDCGVAPQPAQPIEKFCFRATQFGASATAFQGAFDNLNNLGYHVSRNPGIGAIRCPKLTFGFPSVAHTAS</sequence>
<dbReference type="Pfam" id="PF25539">
    <property type="entry name" value="Bestrophin_2"/>
    <property type="match status" value="1"/>
</dbReference>
<dbReference type="InterPro" id="IPR044669">
    <property type="entry name" value="YneE/VCCN1/2-like"/>
</dbReference>
<comment type="similarity">
    <text evidence="8">Belongs to the anion channel-forming bestrophin (TC 1.A.46) family.</text>
</comment>
<feature type="transmembrane region" description="Helical" evidence="9">
    <location>
        <begin position="12"/>
        <end position="33"/>
    </location>
</feature>
<accession>A0A0P1EZU5</accession>